<evidence type="ECO:0000256" key="4">
    <source>
        <dbReference type="SAM" id="SignalP"/>
    </source>
</evidence>
<name>A0A6A6HI94_VIRVR</name>
<feature type="signal peptide" evidence="4">
    <location>
        <begin position="1"/>
        <end position="21"/>
    </location>
</feature>
<evidence type="ECO:0000313" key="7">
    <source>
        <dbReference type="Proteomes" id="UP000800092"/>
    </source>
</evidence>
<sequence>MRAALRLLAVLLSSLVSYVWCLPTSQAPLVDHATRNRSVSFQVFAELEELARLVDISYCVGLTGTGIQKPFKCISRCDDFQDFELVTTWNTGQLMSDSCGYIALAHSPSNPRIIVAFRGTYSIANTVADLSTIPQDYVPYPDDRESPKTEACRNCTVHSGFYRSWVNTRSEILPSLETAIASYPNYTLTLVGHSLGGAVAGLASLDFIARGWNPRVATFGEPRLGNDALMRFIDQRFHFSDNNAGATGKETAYRRVTHVDDPVPLLPPKEWGFRMHAEEVYISKSELSPDVGDLRRCDGDEDPHCIAGADATSGVMTPDDLATEFDRGVHSESDMWNVPSKYKLWQLFFAHRDYFWRLGLCVPGGDPHDWGREYPELGLGDNEDVNSEAAKRFGGQRSRHGN</sequence>
<dbReference type="SUPFAM" id="SSF53474">
    <property type="entry name" value="alpha/beta-Hydrolases"/>
    <property type="match status" value="1"/>
</dbReference>
<feature type="domain" description="Fungal lipase-type" evidence="5">
    <location>
        <begin position="114"/>
        <end position="269"/>
    </location>
</feature>
<gene>
    <name evidence="6" type="ORF">EV356DRAFT_510571</name>
</gene>
<keyword evidence="1 4" id="KW-0732">Signal</keyword>
<dbReference type="OrthoDB" id="438440at2759"/>
<dbReference type="GO" id="GO:0016787">
    <property type="term" value="F:hydrolase activity"/>
    <property type="evidence" value="ECO:0007669"/>
    <property type="project" value="UniProtKB-KW"/>
</dbReference>
<feature type="region of interest" description="Disordered" evidence="3">
    <location>
        <begin position="378"/>
        <end position="402"/>
    </location>
</feature>
<keyword evidence="2 6" id="KW-0378">Hydrolase</keyword>
<dbReference type="CDD" id="cd00519">
    <property type="entry name" value="Lipase_3"/>
    <property type="match status" value="1"/>
</dbReference>
<reference evidence="6" key="1">
    <citation type="journal article" date="2020" name="Stud. Mycol.">
        <title>101 Dothideomycetes genomes: a test case for predicting lifestyles and emergence of pathogens.</title>
        <authorList>
            <person name="Haridas S."/>
            <person name="Albert R."/>
            <person name="Binder M."/>
            <person name="Bloem J."/>
            <person name="Labutti K."/>
            <person name="Salamov A."/>
            <person name="Andreopoulos B."/>
            <person name="Baker S."/>
            <person name="Barry K."/>
            <person name="Bills G."/>
            <person name="Bluhm B."/>
            <person name="Cannon C."/>
            <person name="Castanera R."/>
            <person name="Culley D."/>
            <person name="Daum C."/>
            <person name="Ezra D."/>
            <person name="Gonzalez J."/>
            <person name="Henrissat B."/>
            <person name="Kuo A."/>
            <person name="Liang C."/>
            <person name="Lipzen A."/>
            <person name="Lutzoni F."/>
            <person name="Magnuson J."/>
            <person name="Mondo S."/>
            <person name="Nolan M."/>
            <person name="Ohm R."/>
            <person name="Pangilinan J."/>
            <person name="Park H.-J."/>
            <person name="Ramirez L."/>
            <person name="Alfaro M."/>
            <person name="Sun H."/>
            <person name="Tritt A."/>
            <person name="Yoshinaga Y."/>
            <person name="Zwiers L.-H."/>
            <person name="Turgeon B."/>
            <person name="Goodwin S."/>
            <person name="Spatafora J."/>
            <person name="Crous P."/>
            <person name="Grigoriev I."/>
        </authorList>
    </citation>
    <scope>NUCLEOTIDE SEQUENCE</scope>
    <source>
        <strain evidence="6">Tuck. ex Michener</strain>
    </source>
</reference>
<dbReference type="PANTHER" id="PTHR46640:SF1">
    <property type="entry name" value="FUNGAL LIPASE-LIKE DOMAIN-CONTAINING PROTEIN-RELATED"/>
    <property type="match status" value="1"/>
</dbReference>
<dbReference type="Proteomes" id="UP000800092">
    <property type="component" value="Unassembled WGS sequence"/>
</dbReference>
<dbReference type="InterPro" id="IPR029058">
    <property type="entry name" value="AB_hydrolase_fold"/>
</dbReference>
<organism evidence="6 7">
    <name type="scientific">Viridothelium virens</name>
    <name type="common">Speckled blister lichen</name>
    <name type="synonym">Trypethelium virens</name>
    <dbReference type="NCBI Taxonomy" id="1048519"/>
    <lineage>
        <taxon>Eukaryota</taxon>
        <taxon>Fungi</taxon>
        <taxon>Dikarya</taxon>
        <taxon>Ascomycota</taxon>
        <taxon>Pezizomycotina</taxon>
        <taxon>Dothideomycetes</taxon>
        <taxon>Dothideomycetes incertae sedis</taxon>
        <taxon>Trypetheliales</taxon>
        <taxon>Trypetheliaceae</taxon>
        <taxon>Viridothelium</taxon>
    </lineage>
</organism>
<dbReference type="AlphaFoldDB" id="A0A6A6HI94"/>
<dbReference type="PANTHER" id="PTHR46640">
    <property type="entry name" value="TRIACYLGLYCEROL LIPASE, PUTATIVE (AFU_ORTHOLOGUE AFUA_6G06510)-RELATED"/>
    <property type="match status" value="1"/>
</dbReference>
<proteinExistence type="predicted"/>
<dbReference type="Gene3D" id="3.40.50.1820">
    <property type="entry name" value="alpha/beta hydrolase"/>
    <property type="match status" value="1"/>
</dbReference>
<accession>A0A6A6HI94</accession>
<dbReference type="InterPro" id="IPR002921">
    <property type="entry name" value="Fungal_lipase-type"/>
</dbReference>
<dbReference type="EMBL" id="ML991779">
    <property type="protein sequence ID" value="KAF2237612.1"/>
    <property type="molecule type" value="Genomic_DNA"/>
</dbReference>
<dbReference type="InterPro" id="IPR051299">
    <property type="entry name" value="AB_hydrolase_lip/est"/>
</dbReference>
<dbReference type="Pfam" id="PF01764">
    <property type="entry name" value="Lipase_3"/>
    <property type="match status" value="1"/>
</dbReference>
<dbReference type="GO" id="GO:0006629">
    <property type="term" value="P:lipid metabolic process"/>
    <property type="evidence" value="ECO:0007669"/>
    <property type="project" value="InterPro"/>
</dbReference>
<evidence type="ECO:0000313" key="6">
    <source>
        <dbReference type="EMBL" id="KAF2237612.1"/>
    </source>
</evidence>
<feature type="chain" id="PRO_5025589955" evidence="4">
    <location>
        <begin position="22"/>
        <end position="402"/>
    </location>
</feature>
<evidence type="ECO:0000256" key="2">
    <source>
        <dbReference type="ARBA" id="ARBA00022801"/>
    </source>
</evidence>
<protein>
    <submittedName>
        <fullName evidence="6">Alpha/beta-hydrolase</fullName>
    </submittedName>
</protein>
<evidence type="ECO:0000256" key="3">
    <source>
        <dbReference type="SAM" id="MobiDB-lite"/>
    </source>
</evidence>
<keyword evidence="7" id="KW-1185">Reference proteome</keyword>
<evidence type="ECO:0000256" key="1">
    <source>
        <dbReference type="ARBA" id="ARBA00022729"/>
    </source>
</evidence>
<evidence type="ECO:0000259" key="5">
    <source>
        <dbReference type="Pfam" id="PF01764"/>
    </source>
</evidence>